<gene>
    <name evidence="4" type="ORF">KI387_009583</name>
</gene>
<dbReference type="AlphaFoldDB" id="A0AA38KH60"/>
<dbReference type="SUPFAM" id="SSF50978">
    <property type="entry name" value="WD40 repeat-like"/>
    <property type="match status" value="1"/>
</dbReference>
<dbReference type="EMBL" id="JAHRHJ020000008">
    <property type="protein sequence ID" value="KAH9305179.1"/>
    <property type="molecule type" value="Genomic_DNA"/>
</dbReference>
<dbReference type="InterPro" id="IPR057854">
    <property type="entry name" value="TPR_WDR11"/>
</dbReference>
<sequence>LRSLALPFTVMEWALPPVPKPQQKSDSRQPSFFSKERPIVTSTVAAASAHSSDSKSGMLESAGEEAGENFAFALLNGSVGVFEVRGRRVRDFRPKWPSTSFVSPDVLVTAMAYRLPHVVMGDRLGNIRWWDVTNGLSSSFNTHRGGIRRIKFAPVVFGDQSRGRVAVLFNDNTFSIYDLDTQDPLANAILQPQFAGILVLELEWFPLRFDKKEPLLLCIAGADSSFRLLEVNINLSKSVQVHEGKVVKDRFRPMPLCSPALLPPPHALALRMLLQWGVQPSWFEAHKIVKDMDTVHNTGMHPTIEQRDLRHYMLDTSLPVIGDLVVPELLLKILEPYRKAGRLLDNDRVQKYAALLDIGCTRRFAFAAAHFGEFAEALFWLQLPHMLSRMNEMVQEKSLQHTKPTKASAEPSTSDTLHIRKSTKNYASLIERKNPYSGSDVMGSSRGALCANALERISWHDKLGGEAASQKRVHELVAVGDLEAAVTLLLSTPPDSSYFYVDALRAITLSSAVSSALYELSVKVVAANMVGTDKSLSGTHLLCAVGCYQEACSQLQDAGCWTDAATLAASHLQGSDYAWVLQRWADHVLDSEHNIWRALILYVTAGALHKALAVLRDSQEPHTAAMFLLACHETKVKLLSQTSGIGNVVEPNLHKHGPGDFKSLDLPGDLNQEQEDVLAVCEYYGHYQRTLVHLCTDLTPILD</sequence>
<dbReference type="InterPro" id="IPR015943">
    <property type="entry name" value="WD40/YVTN_repeat-like_dom_sf"/>
</dbReference>
<feature type="non-terminal residue" evidence="4">
    <location>
        <position position="703"/>
    </location>
</feature>
<proteinExistence type="predicted"/>
<feature type="domain" description="WDR11 second beta-propeller" evidence="2">
    <location>
        <begin position="1"/>
        <end position="254"/>
    </location>
</feature>
<evidence type="ECO:0000259" key="3">
    <source>
        <dbReference type="Pfam" id="PF23753"/>
    </source>
</evidence>
<keyword evidence="5" id="KW-1185">Reference proteome</keyword>
<dbReference type="OMA" id="CHEINAQ"/>
<reference evidence="4 5" key="1">
    <citation type="journal article" date="2021" name="Nat. Plants">
        <title>The Taxus genome provides insights into paclitaxel biosynthesis.</title>
        <authorList>
            <person name="Xiong X."/>
            <person name="Gou J."/>
            <person name="Liao Q."/>
            <person name="Li Y."/>
            <person name="Zhou Q."/>
            <person name="Bi G."/>
            <person name="Li C."/>
            <person name="Du R."/>
            <person name="Wang X."/>
            <person name="Sun T."/>
            <person name="Guo L."/>
            <person name="Liang H."/>
            <person name="Lu P."/>
            <person name="Wu Y."/>
            <person name="Zhang Z."/>
            <person name="Ro D.K."/>
            <person name="Shang Y."/>
            <person name="Huang S."/>
            <person name="Yan J."/>
        </authorList>
    </citation>
    <scope>NUCLEOTIDE SEQUENCE [LARGE SCALE GENOMIC DNA]</scope>
    <source>
        <strain evidence="4">Ta-2019</strain>
    </source>
</reference>
<evidence type="ECO:0000313" key="4">
    <source>
        <dbReference type="EMBL" id="KAH9305179.1"/>
    </source>
</evidence>
<dbReference type="InterPro" id="IPR039694">
    <property type="entry name" value="WDR11"/>
</dbReference>
<dbReference type="InterPro" id="IPR057853">
    <property type="entry name" value="Beta-prop_WDR11_2nd"/>
</dbReference>
<evidence type="ECO:0008006" key="6">
    <source>
        <dbReference type="Google" id="ProtNLM"/>
    </source>
</evidence>
<dbReference type="PANTHER" id="PTHR14593:SF5">
    <property type="entry name" value="WD REPEAT-CONTAINING PROTEIN 11"/>
    <property type="match status" value="1"/>
</dbReference>
<organism evidence="4 5">
    <name type="scientific">Taxus chinensis</name>
    <name type="common">Chinese yew</name>
    <name type="synonym">Taxus wallichiana var. chinensis</name>
    <dbReference type="NCBI Taxonomy" id="29808"/>
    <lineage>
        <taxon>Eukaryota</taxon>
        <taxon>Viridiplantae</taxon>
        <taxon>Streptophyta</taxon>
        <taxon>Embryophyta</taxon>
        <taxon>Tracheophyta</taxon>
        <taxon>Spermatophyta</taxon>
        <taxon>Pinopsida</taxon>
        <taxon>Pinidae</taxon>
        <taxon>Conifers II</taxon>
        <taxon>Cupressales</taxon>
        <taxon>Taxaceae</taxon>
        <taxon>Taxus</taxon>
    </lineage>
</organism>
<feature type="domain" description="WDR11 TPR" evidence="3">
    <location>
        <begin position="282"/>
        <end position="695"/>
    </location>
</feature>
<dbReference type="InterPro" id="IPR036322">
    <property type="entry name" value="WD40_repeat_dom_sf"/>
</dbReference>
<feature type="region of interest" description="Disordered" evidence="1">
    <location>
        <begin position="17"/>
        <end position="36"/>
    </location>
</feature>
<feature type="compositionally biased region" description="Polar residues" evidence="1">
    <location>
        <begin position="22"/>
        <end position="32"/>
    </location>
</feature>
<accession>A0AA38KH60</accession>
<dbReference type="Proteomes" id="UP000824469">
    <property type="component" value="Unassembled WGS sequence"/>
</dbReference>
<name>A0AA38KH60_TAXCH</name>
<evidence type="ECO:0000256" key="1">
    <source>
        <dbReference type="SAM" id="MobiDB-lite"/>
    </source>
</evidence>
<dbReference type="GO" id="GO:0005737">
    <property type="term" value="C:cytoplasm"/>
    <property type="evidence" value="ECO:0007669"/>
    <property type="project" value="TreeGrafter"/>
</dbReference>
<evidence type="ECO:0000313" key="5">
    <source>
        <dbReference type="Proteomes" id="UP000824469"/>
    </source>
</evidence>
<protein>
    <recommendedName>
        <fullName evidence="6">WD repeat-containing protein 11</fullName>
    </recommendedName>
</protein>
<evidence type="ECO:0000259" key="2">
    <source>
        <dbReference type="Pfam" id="PF23752"/>
    </source>
</evidence>
<dbReference type="Gene3D" id="2.130.10.10">
    <property type="entry name" value="YVTN repeat-like/Quinoprotein amine dehydrogenase"/>
    <property type="match status" value="1"/>
</dbReference>
<comment type="caution">
    <text evidence="4">The sequence shown here is derived from an EMBL/GenBank/DDBJ whole genome shotgun (WGS) entry which is preliminary data.</text>
</comment>
<dbReference type="PANTHER" id="PTHR14593">
    <property type="entry name" value="WD REPEAT-CONTAINING PROTEIN 11"/>
    <property type="match status" value="1"/>
</dbReference>
<dbReference type="Pfam" id="PF23753">
    <property type="entry name" value="TPR_WDR11"/>
    <property type="match status" value="1"/>
</dbReference>
<dbReference type="Pfam" id="PF23752">
    <property type="entry name" value="Beta-prop_WDR11_2nd"/>
    <property type="match status" value="1"/>
</dbReference>